<feature type="domain" description="F-box" evidence="1">
    <location>
        <begin position="26"/>
        <end position="65"/>
    </location>
</feature>
<evidence type="ECO:0000259" key="1">
    <source>
        <dbReference type="PROSITE" id="PS50181"/>
    </source>
</evidence>
<accession>A0A251TE00</accession>
<dbReference type="SUPFAM" id="SSF81383">
    <property type="entry name" value="F-box domain"/>
    <property type="match status" value="1"/>
</dbReference>
<dbReference type="InterPro" id="IPR017451">
    <property type="entry name" value="F-box-assoc_interact_dom"/>
</dbReference>
<dbReference type="EMBL" id="CM007900">
    <property type="protein sequence ID" value="OTG09387.1"/>
    <property type="molecule type" value="Genomic_DNA"/>
</dbReference>
<dbReference type="InParanoid" id="A0A251TE00"/>
<dbReference type="SMART" id="SM00256">
    <property type="entry name" value="FBOX"/>
    <property type="match status" value="1"/>
</dbReference>
<dbReference type="NCBIfam" id="TIGR01640">
    <property type="entry name" value="F_box_assoc_1"/>
    <property type="match status" value="1"/>
</dbReference>
<keyword evidence="4" id="KW-1185">Reference proteome</keyword>
<dbReference type="PANTHER" id="PTHR31111">
    <property type="entry name" value="BNAA05G37150D PROTEIN-RELATED"/>
    <property type="match status" value="1"/>
</dbReference>
<sequence>MKMETQEEEQSTTTDAQLAKKVNPVLPSEIIEEILSRLPVKSILRFTSVSKPWLSYISDQSFTQLHRTRATTLRRIAFFLSAFDSSTRKNYFFSAADDGEPLTLLMTLDGGYITEAQHLNGLVCFSFIYFSYPRFQADAFVLNPSTHKFFKLPCPYSLMNYAKETCYYFGFDESRNEHKILMIRLRDLRARTAEIMIYSMSNYSWRTIDVEPPVGFTWDRLGDRLGNSTKASVCVNSVVYIGVDRHRNSFDILGFDLRREKFSMISTPEGVVVRGFYRPRIIEINGSIGVVCYNYMKKSNEMYFWILQNGVWVREIITLPESWVELAGPALEPLDVNMDDIIFYKSKVSGSVMSMPIYDKMFSRCFKSMQFNLGHQFPCSKTVRLNQIKFYAESMVSVTNTTDSSPQAPLVTSAWSIRRKRTPARRVTSTRPIRTKRTPACFTEWGSKYFTESTLKRKCGGFGVSTYPQGKIRQMIHP</sequence>
<dbReference type="InterPro" id="IPR036047">
    <property type="entry name" value="F-box-like_dom_sf"/>
</dbReference>
<name>A0A251TE00_HELAN</name>
<dbReference type="CDD" id="cd22157">
    <property type="entry name" value="F-box_AtFBW1-like"/>
    <property type="match status" value="1"/>
</dbReference>
<dbReference type="Pfam" id="PF00646">
    <property type="entry name" value="F-box"/>
    <property type="match status" value="1"/>
</dbReference>
<dbReference type="Proteomes" id="UP000215914">
    <property type="component" value="Chromosome 11"/>
</dbReference>
<organism evidence="3 4">
    <name type="scientific">Helianthus annuus</name>
    <name type="common">Common sunflower</name>
    <dbReference type="NCBI Taxonomy" id="4232"/>
    <lineage>
        <taxon>Eukaryota</taxon>
        <taxon>Viridiplantae</taxon>
        <taxon>Streptophyta</taxon>
        <taxon>Embryophyta</taxon>
        <taxon>Tracheophyta</taxon>
        <taxon>Spermatophyta</taxon>
        <taxon>Magnoliopsida</taxon>
        <taxon>eudicotyledons</taxon>
        <taxon>Gunneridae</taxon>
        <taxon>Pentapetalae</taxon>
        <taxon>asterids</taxon>
        <taxon>campanulids</taxon>
        <taxon>Asterales</taxon>
        <taxon>Asteraceae</taxon>
        <taxon>Asteroideae</taxon>
        <taxon>Heliantheae alliance</taxon>
        <taxon>Heliantheae</taxon>
        <taxon>Helianthus</taxon>
    </lineage>
</organism>
<proteinExistence type="predicted"/>
<evidence type="ECO:0000313" key="4">
    <source>
        <dbReference type="Proteomes" id="UP000215914"/>
    </source>
</evidence>
<dbReference type="AlphaFoldDB" id="A0A251TE00"/>
<dbReference type="EMBL" id="MNCJ02000326">
    <property type="protein sequence ID" value="KAF5784298.1"/>
    <property type="molecule type" value="Genomic_DNA"/>
</dbReference>
<evidence type="ECO:0000313" key="3">
    <source>
        <dbReference type="EMBL" id="OTG09387.1"/>
    </source>
</evidence>
<dbReference type="PROSITE" id="PS50181">
    <property type="entry name" value="FBOX"/>
    <property type="match status" value="1"/>
</dbReference>
<dbReference type="Gramene" id="mRNA:HanXRQr2_Chr11g0517871">
    <property type="protein sequence ID" value="CDS:HanXRQr2_Chr11g0517871.1"/>
    <property type="gene ID" value="HanXRQr2_Chr11g0517871"/>
</dbReference>
<dbReference type="InterPro" id="IPR001810">
    <property type="entry name" value="F-box_dom"/>
</dbReference>
<dbReference type="Pfam" id="PF08268">
    <property type="entry name" value="FBA_3"/>
    <property type="match status" value="1"/>
</dbReference>
<reference evidence="3" key="2">
    <citation type="submission" date="2017-02" db="EMBL/GenBank/DDBJ databases">
        <title>Sunflower complete genome.</title>
        <authorList>
            <person name="Langlade N."/>
            <person name="Munos S."/>
        </authorList>
    </citation>
    <scope>NUCLEOTIDE SEQUENCE [LARGE SCALE GENOMIC DNA]</scope>
    <source>
        <tissue evidence="3">Leaves</tissue>
    </source>
</reference>
<dbReference type="InterPro" id="IPR013187">
    <property type="entry name" value="F-box-assoc_dom_typ3"/>
</dbReference>
<gene>
    <name evidence="3" type="ORF">HannXRQ_Chr11g0352361</name>
    <name evidence="2" type="ORF">HanXRQr2_Chr11g0517871</name>
</gene>
<dbReference type="OrthoDB" id="687122at2759"/>
<reference evidence="2" key="3">
    <citation type="submission" date="2020-06" db="EMBL/GenBank/DDBJ databases">
        <title>Helianthus annuus Genome sequencing and assembly Release 2.</title>
        <authorList>
            <person name="Gouzy J."/>
            <person name="Langlade N."/>
            <person name="Munos S."/>
        </authorList>
    </citation>
    <scope>NUCLEOTIDE SEQUENCE</scope>
    <source>
        <tissue evidence="2">Leaves</tissue>
    </source>
</reference>
<reference evidence="2 4" key="1">
    <citation type="journal article" date="2017" name="Nature">
        <title>The sunflower genome provides insights into oil metabolism, flowering and Asterid evolution.</title>
        <authorList>
            <person name="Badouin H."/>
            <person name="Gouzy J."/>
            <person name="Grassa C.J."/>
            <person name="Murat F."/>
            <person name="Staton S.E."/>
            <person name="Cottret L."/>
            <person name="Lelandais-Briere C."/>
            <person name="Owens G.L."/>
            <person name="Carrere S."/>
            <person name="Mayjonade B."/>
            <person name="Legrand L."/>
            <person name="Gill N."/>
            <person name="Kane N.C."/>
            <person name="Bowers J.E."/>
            <person name="Hubner S."/>
            <person name="Bellec A."/>
            <person name="Berard A."/>
            <person name="Berges H."/>
            <person name="Blanchet N."/>
            <person name="Boniface M.C."/>
            <person name="Brunel D."/>
            <person name="Catrice O."/>
            <person name="Chaidir N."/>
            <person name="Claudel C."/>
            <person name="Donnadieu C."/>
            <person name="Faraut T."/>
            <person name="Fievet G."/>
            <person name="Helmstetter N."/>
            <person name="King M."/>
            <person name="Knapp S.J."/>
            <person name="Lai Z."/>
            <person name="Le Paslier M.C."/>
            <person name="Lippi Y."/>
            <person name="Lorenzon L."/>
            <person name="Mandel J.R."/>
            <person name="Marage G."/>
            <person name="Marchand G."/>
            <person name="Marquand E."/>
            <person name="Bret-Mestries E."/>
            <person name="Morien E."/>
            <person name="Nambeesan S."/>
            <person name="Nguyen T."/>
            <person name="Pegot-Espagnet P."/>
            <person name="Pouilly N."/>
            <person name="Raftis F."/>
            <person name="Sallet E."/>
            <person name="Schiex T."/>
            <person name="Thomas J."/>
            <person name="Vandecasteele C."/>
            <person name="Vares D."/>
            <person name="Vear F."/>
            <person name="Vautrin S."/>
            <person name="Crespi M."/>
            <person name="Mangin B."/>
            <person name="Burke J.M."/>
            <person name="Salse J."/>
            <person name="Munos S."/>
            <person name="Vincourt P."/>
            <person name="Rieseberg L.H."/>
            <person name="Langlade N.B."/>
        </authorList>
    </citation>
    <scope>NUCLEOTIDE SEQUENCE [LARGE SCALE GENOMIC DNA]</scope>
    <source>
        <strain evidence="4">cv. SF193</strain>
        <tissue evidence="2">Leaves</tissue>
    </source>
</reference>
<dbReference type="Gene3D" id="1.20.1280.50">
    <property type="match status" value="1"/>
</dbReference>
<protein>
    <submittedName>
        <fullName evidence="2 3">F-box domain-containing protein</fullName>
    </submittedName>
</protein>
<evidence type="ECO:0000313" key="2">
    <source>
        <dbReference type="EMBL" id="KAF5784298.1"/>
    </source>
</evidence>
<dbReference type="PANTHER" id="PTHR31111:SF125">
    <property type="entry name" value="F-BOX PROTEIN CPR30-LIKE"/>
    <property type="match status" value="1"/>
</dbReference>